<organism evidence="2 3">
    <name type="scientific">Serinibacter salmoneus</name>
    <dbReference type="NCBI Taxonomy" id="556530"/>
    <lineage>
        <taxon>Bacteria</taxon>
        <taxon>Bacillati</taxon>
        <taxon>Actinomycetota</taxon>
        <taxon>Actinomycetes</taxon>
        <taxon>Micrococcales</taxon>
        <taxon>Beutenbergiaceae</taxon>
        <taxon>Serinibacter</taxon>
    </lineage>
</organism>
<dbReference type="Proteomes" id="UP000224915">
    <property type="component" value="Unassembled WGS sequence"/>
</dbReference>
<dbReference type="OrthoDB" id="4952043at2"/>
<dbReference type="PANTHER" id="PTHR37318">
    <property type="entry name" value="BSL7504 PROTEIN"/>
    <property type="match status" value="1"/>
</dbReference>
<proteinExistence type="predicted"/>
<protein>
    <submittedName>
        <fullName evidence="2">Winged helix DNA-binding protein</fullName>
    </submittedName>
</protein>
<dbReference type="EMBL" id="PDJD01000001">
    <property type="protein sequence ID" value="PFG21080.1"/>
    <property type="molecule type" value="Genomic_DNA"/>
</dbReference>
<dbReference type="RefSeq" id="WP_098469972.1">
    <property type="nucleotide sequence ID" value="NZ_PDJD01000001.1"/>
</dbReference>
<reference evidence="2 3" key="1">
    <citation type="submission" date="2017-10" db="EMBL/GenBank/DDBJ databases">
        <title>Sequencing the genomes of 1000 actinobacteria strains.</title>
        <authorList>
            <person name="Klenk H.-P."/>
        </authorList>
    </citation>
    <scope>NUCLEOTIDE SEQUENCE [LARGE SCALE GENOMIC DNA]</scope>
    <source>
        <strain evidence="2 3">DSM 21801</strain>
    </source>
</reference>
<feature type="domain" description="Winged helix DNA-binding" evidence="1">
    <location>
        <begin position="15"/>
        <end position="95"/>
    </location>
</feature>
<dbReference type="CDD" id="cd00090">
    <property type="entry name" value="HTH_ARSR"/>
    <property type="match status" value="1"/>
</dbReference>
<dbReference type="Gene3D" id="1.10.10.10">
    <property type="entry name" value="Winged helix-like DNA-binding domain superfamily/Winged helix DNA-binding domain"/>
    <property type="match status" value="1"/>
</dbReference>
<dbReference type="InterPro" id="IPR027395">
    <property type="entry name" value="WH_DNA-bd_dom"/>
</dbReference>
<keyword evidence="2" id="KW-0238">DNA-binding</keyword>
<sequence length="100" mass="10942">MSTDGLDPVIHAPARLRIVAALAQIARDDTIAFPRLQRELEMTAGNLSTHLRKLEDAGYVQVTKTHEKRTPVTYLALTPEGRTALRTYRTALTAILGGSS</sequence>
<evidence type="ECO:0000313" key="3">
    <source>
        <dbReference type="Proteomes" id="UP000224915"/>
    </source>
</evidence>
<accession>A0A2A9D5E2</accession>
<comment type="caution">
    <text evidence="2">The sequence shown here is derived from an EMBL/GenBank/DDBJ whole genome shotgun (WGS) entry which is preliminary data.</text>
</comment>
<dbReference type="Pfam" id="PF13601">
    <property type="entry name" value="HTH_34"/>
    <property type="match status" value="1"/>
</dbReference>
<dbReference type="InterPro" id="IPR036390">
    <property type="entry name" value="WH_DNA-bd_sf"/>
</dbReference>
<dbReference type="GO" id="GO:0003677">
    <property type="term" value="F:DNA binding"/>
    <property type="evidence" value="ECO:0007669"/>
    <property type="project" value="UniProtKB-KW"/>
</dbReference>
<evidence type="ECO:0000313" key="2">
    <source>
        <dbReference type="EMBL" id="PFG21080.1"/>
    </source>
</evidence>
<dbReference type="InterPro" id="IPR011991">
    <property type="entry name" value="ArsR-like_HTH"/>
</dbReference>
<dbReference type="SUPFAM" id="SSF46785">
    <property type="entry name" value="Winged helix' DNA-binding domain"/>
    <property type="match status" value="1"/>
</dbReference>
<evidence type="ECO:0000259" key="1">
    <source>
        <dbReference type="Pfam" id="PF13601"/>
    </source>
</evidence>
<dbReference type="PANTHER" id="PTHR37318:SF1">
    <property type="entry name" value="BSL7504 PROTEIN"/>
    <property type="match status" value="1"/>
</dbReference>
<gene>
    <name evidence="2" type="ORF">ATL40_2700</name>
</gene>
<dbReference type="InterPro" id="IPR036388">
    <property type="entry name" value="WH-like_DNA-bd_sf"/>
</dbReference>
<keyword evidence="3" id="KW-1185">Reference proteome</keyword>
<name>A0A2A9D5E2_9MICO</name>
<dbReference type="AlphaFoldDB" id="A0A2A9D5E2"/>